<evidence type="ECO:0000313" key="1">
    <source>
        <dbReference type="EMBL" id="ABE76283.1"/>
    </source>
</evidence>
<dbReference type="AlphaFoldDB" id="Q1Q7U3"/>
<keyword evidence="1" id="KW-0614">Plasmid</keyword>
<dbReference type="EMBL" id="CP000324">
    <property type="protein sequence ID" value="ABE76283.1"/>
    <property type="molecule type" value="Genomic_DNA"/>
</dbReference>
<keyword evidence="2" id="KW-1185">Reference proteome</keyword>
<accession>Q1Q7U3</accession>
<dbReference type="Proteomes" id="UP000002425">
    <property type="component" value="Plasmid 1"/>
</dbReference>
<name>Q1Q7U3_PSYCK</name>
<protein>
    <submittedName>
        <fullName evidence="1">Uncharacterized protein</fullName>
    </submittedName>
</protein>
<evidence type="ECO:0000313" key="2">
    <source>
        <dbReference type="Proteomes" id="UP000002425"/>
    </source>
</evidence>
<geneLocation type="plasmid" evidence="1 2">
    <name>1</name>
</geneLocation>
<gene>
    <name evidence="1" type="ORF">Pcryo_2506</name>
</gene>
<dbReference type="KEGG" id="pcr:Pcryo_2506"/>
<sequence>MSHIMKKETLTGLSIITFAAFYIWIQNGSNPSDKKRNTELEQAQKTSKIALLTKCQKAVQPMLKGFKSMDIKRKNTDYRRLNNGNFEVITHYYAEDSLDAAPLIIVDCLFDKDGSLLETGQVK</sequence>
<dbReference type="HOGENOM" id="CLU_2013373_0_0_6"/>
<proteinExistence type="predicted"/>
<organism evidence="1 2">
    <name type="scientific">Psychrobacter cryohalolentis (strain ATCC BAA-1226 / DSM 17306 / VKM B-2378 / K5)</name>
    <dbReference type="NCBI Taxonomy" id="335284"/>
    <lineage>
        <taxon>Bacteria</taxon>
        <taxon>Pseudomonadati</taxon>
        <taxon>Pseudomonadota</taxon>
        <taxon>Gammaproteobacteria</taxon>
        <taxon>Moraxellales</taxon>
        <taxon>Moraxellaceae</taxon>
        <taxon>Psychrobacter</taxon>
    </lineage>
</organism>
<reference evidence="1" key="1">
    <citation type="submission" date="2006-03" db="EMBL/GenBank/DDBJ databases">
        <title>Complete sequence of Plasmid1 of Psychrobacter cryohalolentis K5.</title>
        <authorList>
            <consortium name="US DOE Joint Genome Institute"/>
            <person name="Copeland A."/>
            <person name="Lucas S."/>
            <person name="Lapidus A."/>
            <person name="Barry K."/>
            <person name="Detter J.C."/>
            <person name="Glavina del Rio T."/>
            <person name="Hammon N."/>
            <person name="Israni S."/>
            <person name="Dalin E."/>
            <person name="Tice H."/>
            <person name="Pitluck S."/>
            <person name="Brettin T."/>
            <person name="Bruce D."/>
            <person name="Han C."/>
            <person name="Tapia R."/>
            <person name="Sims D.R."/>
            <person name="Gilna P."/>
            <person name="Schmutz J."/>
            <person name="Larimer F."/>
            <person name="Land M."/>
            <person name="Hauser L."/>
            <person name="Kyrpides N."/>
            <person name="Kim E."/>
            <person name="Richardson P."/>
        </authorList>
    </citation>
    <scope>NUCLEOTIDE SEQUENCE [LARGE SCALE GENOMIC DNA]</scope>
    <source>
        <strain evidence="1">K5</strain>
        <plasmid evidence="1">1</plasmid>
    </source>
</reference>